<dbReference type="GO" id="GO:0003906">
    <property type="term" value="F:DNA-(apurinic or apyrimidinic site) endonuclease activity"/>
    <property type="evidence" value="ECO:0007669"/>
    <property type="project" value="EnsemblFungi"/>
</dbReference>
<dbReference type="GO" id="GO:0000056">
    <property type="term" value="P:ribosomal small subunit export from nucleus"/>
    <property type="evidence" value="ECO:0007669"/>
    <property type="project" value="EnsemblFungi"/>
</dbReference>
<dbReference type="Gene3D" id="3.30.300.20">
    <property type="match status" value="1"/>
</dbReference>
<evidence type="ECO:0000256" key="5">
    <source>
        <dbReference type="ARBA" id="ARBA00035408"/>
    </source>
</evidence>
<dbReference type="InterPro" id="IPR004044">
    <property type="entry name" value="KH_dom_type_2"/>
</dbReference>
<dbReference type="Pfam" id="PF07650">
    <property type="entry name" value="KH_2"/>
    <property type="match status" value="1"/>
</dbReference>
<evidence type="ECO:0000256" key="3">
    <source>
        <dbReference type="ARBA" id="ARBA00022980"/>
    </source>
</evidence>
<dbReference type="InterPro" id="IPR001351">
    <property type="entry name" value="Ribosomal_uS3_C"/>
</dbReference>
<keyword evidence="3 7" id="KW-0689">Ribosomal protein</keyword>
<reference evidence="9 10" key="1">
    <citation type="submission" date="2016-08" db="EMBL/GenBank/DDBJ databases">
        <title>Genomes of anaerobic fungi encode conserved fungal cellulosomes for biomass hydrolysis.</title>
        <authorList>
            <consortium name="DOE Joint Genome Institute"/>
            <person name="Haitjema C.H."/>
            <person name="Gilmore S.P."/>
            <person name="Henske J.K."/>
            <person name="Solomon K.V."/>
            <person name="De Groot R."/>
            <person name="Kuo A."/>
            <person name="Mondo S.J."/>
            <person name="Salamov A.A."/>
            <person name="Labutti K."/>
            <person name="Zhao Z."/>
            <person name="Chiniquy J."/>
            <person name="Barry K."/>
            <person name="Brewer H.M."/>
            <person name="Purvine S.O."/>
            <person name="Wright A.T."/>
            <person name="Boxma B."/>
            <person name="Van Alen T."/>
            <person name="Hackstein J.H."/>
            <person name="Baker S.E."/>
            <person name="Grigoriev I.V."/>
            <person name="O'Malley M.A."/>
        </authorList>
    </citation>
    <scope>NUCLEOTIDE SEQUENCE [LARGE SCALE GENOMIC DNA]</scope>
    <source>
        <strain evidence="10">finn</strain>
    </source>
</reference>
<dbReference type="OrthoDB" id="10248446at2759"/>
<dbReference type="InterPro" id="IPR015946">
    <property type="entry name" value="KH_dom-like_a/b"/>
</dbReference>
<dbReference type="PROSITE" id="PS50823">
    <property type="entry name" value="KH_TYPE_2"/>
    <property type="match status" value="1"/>
</dbReference>
<gene>
    <name evidence="9" type="ORF">BCR36DRAFT_333422</name>
</gene>
<evidence type="ECO:0000256" key="1">
    <source>
        <dbReference type="ARBA" id="ARBA00010761"/>
    </source>
</evidence>
<dbReference type="GO" id="GO:0003723">
    <property type="term" value="F:RNA binding"/>
    <property type="evidence" value="ECO:0007669"/>
    <property type="project" value="UniProtKB-UniRule"/>
</dbReference>
<dbReference type="GO" id="GO:0002181">
    <property type="term" value="P:cytoplasmic translation"/>
    <property type="evidence" value="ECO:0007669"/>
    <property type="project" value="EnsemblFungi"/>
</dbReference>
<comment type="caution">
    <text evidence="9">The sequence shown here is derived from an EMBL/GenBank/DDBJ whole genome shotgun (WGS) entry which is preliminary data.</text>
</comment>
<keyword evidence="10" id="KW-1185">Reference proteome</keyword>
<dbReference type="SUPFAM" id="SSF54821">
    <property type="entry name" value="Ribosomal protein S3 C-terminal domain"/>
    <property type="match status" value="1"/>
</dbReference>
<dbReference type="GO" id="GO:0005634">
    <property type="term" value="C:nucleus"/>
    <property type="evidence" value="ECO:0007669"/>
    <property type="project" value="TreeGrafter"/>
</dbReference>
<evidence type="ECO:0000256" key="2">
    <source>
        <dbReference type="ARBA" id="ARBA00022884"/>
    </source>
</evidence>
<evidence type="ECO:0000313" key="9">
    <source>
        <dbReference type="EMBL" id="ORX45155.1"/>
    </source>
</evidence>
<evidence type="ECO:0000256" key="7">
    <source>
        <dbReference type="RuleBase" id="RU003624"/>
    </source>
</evidence>
<dbReference type="GO" id="GO:1990145">
    <property type="term" value="P:maintenance of translational fidelity"/>
    <property type="evidence" value="ECO:0007669"/>
    <property type="project" value="EnsemblFungi"/>
</dbReference>
<dbReference type="InterPro" id="IPR036419">
    <property type="entry name" value="Ribosomal_S3_C_sf"/>
</dbReference>
<organism evidence="9 10">
    <name type="scientific">Piromyces finnis</name>
    <dbReference type="NCBI Taxonomy" id="1754191"/>
    <lineage>
        <taxon>Eukaryota</taxon>
        <taxon>Fungi</taxon>
        <taxon>Fungi incertae sedis</taxon>
        <taxon>Chytridiomycota</taxon>
        <taxon>Chytridiomycota incertae sedis</taxon>
        <taxon>Neocallimastigomycetes</taxon>
        <taxon>Neocallimastigales</taxon>
        <taxon>Neocallimastigaceae</taxon>
        <taxon>Piromyces</taxon>
    </lineage>
</organism>
<protein>
    <recommendedName>
        <fullName evidence="5">40S ribosomal protein S3</fullName>
    </recommendedName>
</protein>
<name>A0A1Y1V1E9_9FUNG</name>
<dbReference type="InterPro" id="IPR009019">
    <property type="entry name" value="KH_sf_prok-type"/>
</dbReference>
<dbReference type="GO" id="GO:0030688">
    <property type="term" value="C:preribosome, small subunit precursor"/>
    <property type="evidence" value="ECO:0007669"/>
    <property type="project" value="EnsemblFungi"/>
</dbReference>
<dbReference type="PANTHER" id="PTHR11760">
    <property type="entry name" value="30S/40S RIBOSOMAL PROTEIN S3"/>
    <property type="match status" value="1"/>
</dbReference>
<dbReference type="GO" id="GO:0070651">
    <property type="term" value="P:nonfunctional rRNA decay"/>
    <property type="evidence" value="ECO:0007669"/>
    <property type="project" value="EnsemblFungi"/>
</dbReference>
<dbReference type="FunFam" id="3.30.300.20:FF:000006">
    <property type="entry name" value="40S ribosomal protein S3"/>
    <property type="match status" value="1"/>
</dbReference>
<dbReference type="EMBL" id="MCFH01000041">
    <property type="protein sequence ID" value="ORX45155.1"/>
    <property type="molecule type" value="Genomic_DNA"/>
</dbReference>
<evidence type="ECO:0000256" key="4">
    <source>
        <dbReference type="ARBA" id="ARBA00023274"/>
    </source>
</evidence>
<proteinExistence type="inferred from homology"/>
<comment type="similarity">
    <text evidence="1 7">Belongs to the universal ribosomal protein uS3 family.</text>
</comment>
<dbReference type="SUPFAM" id="SSF54814">
    <property type="entry name" value="Prokaryotic type KH domain (KH-domain type II)"/>
    <property type="match status" value="1"/>
</dbReference>
<accession>A0A1Y1V1E9</accession>
<evidence type="ECO:0000256" key="6">
    <source>
        <dbReference type="PROSITE-ProRule" id="PRU00118"/>
    </source>
</evidence>
<dbReference type="PROSITE" id="PS00548">
    <property type="entry name" value="RIBOSOMAL_S3"/>
    <property type="match status" value="1"/>
</dbReference>
<dbReference type="PANTHER" id="PTHR11760:SF32">
    <property type="entry name" value="SMALL RIBOSOMAL SUBUNIT PROTEIN US3"/>
    <property type="match status" value="1"/>
</dbReference>
<keyword evidence="2 6" id="KW-0694">RNA-binding</keyword>
<dbReference type="InterPro" id="IPR018280">
    <property type="entry name" value="Ribosomal_uS3_CS"/>
</dbReference>
<reference evidence="9 10" key="2">
    <citation type="submission" date="2016-08" db="EMBL/GenBank/DDBJ databases">
        <title>Pervasive Adenine N6-methylation of Active Genes in Fungi.</title>
        <authorList>
            <consortium name="DOE Joint Genome Institute"/>
            <person name="Mondo S.J."/>
            <person name="Dannebaum R.O."/>
            <person name="Kuo R.C."/>
            <person name="Labutti K."/>
            <person name="Haridas S."/>
            <person name="Kuo A."/>
            <person name="Salamov A."/>
            <person name="Ahrendt S.R."/>
            <person name="Lipzen A."/>
            <person name="Sullivan W."/>
            <person name="Andreopoulos W.B."/>
            <person name="Clum A."/>
            <person name="Lindquist E."/>
            <person name="Daum C."/>
            <person name="Ramamoorthy G.K."/>
            <person name="Gryganskyi A."/>
            <person name="Culley D."/>
            <person name="Magnuson J.K."/>
            <person name="James T.Y."/>
            <person name="O'Malley M.A."/>
            <person name="Stajich J.E."/>
            <person name="Spatafora J.W."/>
            <person name="Visel A."/>
            <person name="Grigoriev I.V."/>
        </authorList>
    </citation>
    <scope>NUCLEOTIDE SEQUENCE [LARGE SCALE GENOMIC DNA]</scope>
    <source>
        <strain evidence="10">finn</strain>
    </source>
</reference>
<dbReference type="GO" id="GO:0003735">
    <property type="term" value="F:structural constituent of ribosome"/>
    <property type="evidence" value="ECO:0007669"/>
    <property type="project" value="EnsemblFungi"/>
</dbReference>
<dbReference type="STRING" id="1754191.A0A1Y1V1E9"/>
<dbReference type="Gene3D" id="3.30.1140.32">
    <property type="entry name" value="Ribosomal protein S3, C-terminal domain"/>
    <property type="match status" value="1"/>
</dbReference>
<evidence type="ECO:0000259" key="8">
    <source>
        <dbReference type="PROSITE" id="PS50823"/>
    </source>
</evidence>
<dbReference type="Proteomes" id="UP000193719">
    <property type="component" value="Unassembled WGS sequence"/>
</dbReference>
<dbReference type="CDD" id="cd02413">
    <property type="entry name" value="KH-II_40S_S3"/>
    <property type="match status" value="1"/>
</dbReference>
<dbReference type="InterPro" id="IPR005703">
    <property type="entry name" value="Ribosomal_uS3_euk/arc"/>
</dbReference>
<keyword evidence="4 7" id="KW-0687">Ribonucleoprotein</keyword>
<dbReference type="NCBIfam" id="NF003219">
    <property type="entry name" value="PRK04191.1"/>
    <property type="match status" value="1"/>
</dbReference>
<feature type="domain" description="KH type-2" evidence="8">
    <location>
        <begin position="20"/>
        <end position="91"/>
    </location>
</feature>
<dbReference type="NCBIfam" id="TIGR01008">
    <property type="entry name" value="uS3_euk_arch"/>
    <property type="match status" value="1"/>
</dbReference>
<evidence type="ECO:0000313" key="10">
    <source>
        <dbReference type="Proteomes" id="UP000193719"/>
    </source>
</evidence>
<dbReference type="AlphaFoldDB" id="A0A1Y1V1E9"/>
<sequence>MAQISKKRKFVADGVFYAELNEFLTRELAEEGYSGVEVRVTPARTEIIIRATRTRDVLGEKGRRIRELTSVVQKRFNFPENSVELYAEKVEIRGLCAIAQAESLKFKLLQGLAVRRACYGVLRFVMDAGAKGCEVIVSGKLRAARAKSMKFSDGLLLHSGEPIRQYIDKATRHVLLRQGVLGVKVKIMMDYDPTGRRGPKNPFPDNVRIKDPKEDEEEIVTKTIVYDSEASQEVQVEA</sequence>
<dbReference type="Pfam" id="PF00189">
    <property type="entry name" value="Ribosomal_S3_C"/>
    <property type="match status" value="1"/>
</dbReference>
<dbReference type="FunFam" id="3.30.1140.32:FF:000004">
    <property type="entry name" value="40S ribosomal protein S3"/>
    <property type="match status" value="1"/>
</dbReference>
<dbReference type="InterPro" id="IPR057258">
    <property type="entry name" value="Ribosomal_uS3"/>
</dbReference>
<dbReference type="GO" id="GO:0022627">
    <property type="term" value="C:cytosolic small ribosomal subunit"/>
    <property type="evidence" value="ECO:0007669"/>
    <property type="project" value="EnsemblFungi"/>
</dbReference>